<dbReference type="GO" id="GO:0004066">
    <property type="term" value="F:asparagine synthase (glutamine-hydrolyzing) activity"/>
    <property type="evidence" value="ECO:0007669"/>
    <property type="project" value="UniProtKB-EC"/>
</dbReference>
<dbReference type="Proteomes" id="UP000215027">
    <property type="component" value="Chromosome I"/>
</dbReference>
<name>A0A160T2K5_9CHLR</name>
<dbReference type="SUPFAM" id="SSF52402">
    <property type="entry name" value="Adenine nucleotide alpha hydrolases-like"/>
    <property type="match status" value="1"/>
</dbReference>
<gene>
    <name evidence="5" type="ORF">CFX0092_A2298</name>
</gene>
<dbReference type="RefSeq" id="WP_095043561.1">
    <property type="nucleotide sequence ID" value="NZ_LN890655.1"/>
</dbReference>
<dbReference type="InterPro" id="IPR029055">
    <property type="entry name" value="Ntn_hydrolases_N"/>
</dbReference>
<accession>A0A160T2K5</accession>
<protein>
    <recommendedName>
        <fullName evidence="2">asparagine synthase (glutamine-hydrolyzing)</fullName>
        <ecNumber evidence="2">6.3.5.4</ecNumber>
    </recommendedName>
</protein>
<dbReference type="PANTHER" id="PTHR43284">
    <property type="entry name" value="ASPARAGINE SYNTHETASE (GLUTAMINE-HYDROLYZING)"/>
    <property type="match status" value="1"/>
</dbReference>
<keyword evidence="6" id="KW-1185">Reference proteome</keyword>
<evidence type="ECO:0000256" key="3">
    <source>
        <dbReference type="ARBA" id="ARBA00022888"/>
    </source>
</evidence>
<keyword evidence="3" id="KW-0028">Amino-acid biosynthesis</keyword>
<evidence type="ECO:0000256" key="2">
    <source>
        <dbReference type="ARBA" id="ARBA00012737"/>
    </source>
</evidence>
<dbReference type="SUPFAM" id="SSF56235">
    <property type="entry name" value="N-terminal nucleophile aminohydrolases (Ntn hydrolases)"/>
    <property type="match status" value="1"/>
</dbReference>
<dbReference type="KEGG" id="pbf:CFX0092_A2298"/>
<keyword evidence="3" id="KW-0061">Asparagine biosynthesis</keyword>
<dbReference type="InterPro" id="IPR014729">
    <property type="entry name" value="Rossmann-like_a/b/a_fold"/>
</dbReference>
<proteinExistence type="predicted"/>
<dbReference type="Gene3D" id="3.40.50.620">
    <property type="entry name" value="HUPs"/>
    <property type="match status" value="1"/>
</dbReference>
<dbReference type="EMBL" id="LN890655">
    <property type="protein sequence ID" value="CUS04176.2"/>
    <property type="molecule type" value="Genomic_DNA"/>
</dbReference>
<dbReference type="InterPro" id="IPR051786">
    <property type="entry name" value="ASN_synthetase/amidase"/>
</dbReference>
<comment type="catalytic activity">
    <reaction evidence="4">
        <text>L-aspartate + L-glutamine + ATP + H2O = L-asparagine + L-glutamate + AMP + diphosphate + H(+)</text>
        <dbReference type="Rhea" id="RHEA:12228"/>
        <dbReference type="ChEBI" id="CHEBI:15377"/>
        <dbReference type="ChEBI" id="CHEBI:15378"/>
        <dbReference type="ChEBI" id="CHEBI:29985"/>
        <dbReference type="ChEBI" id="CHEBI:29991"/>
        <dbReference type="ChEBI" id="CHEBI:30616"/>
        <dbReference type="ChEBI" id="CHEBI:33019"/>
        <dbReference type="ChEBI" id="CHEBI:58048"/>
        <dbReference type="ChEBI" id="CHEBI:58359"/>
        <dbReference type="ChEBI" id="CHEBI:456215"/>
        <dbReference type="EC" id="6.3.5.4"/>
    </reaction>
</comment>
<evidence type="ECO:0000313" key="5">
    <source>
        <dbReference type="EMBL" id="CUS04176.2"/>
    </source>
</evidence>
<dbReference type="PANTHER" id="PTHR43284:SF1">
    <property type="entry name" value="ASPARAGINE SYNTHETASE"/>
    <property type="match status" value="1"/>
</dbReference>
<reference evidence="5" key="1">
    <citation type="submission" date="2016-01" db="EMBL/GenBank/DDBJ databases">
        <authorList>
            <person name="Mcilroy J.S."/>
            <person name="Karst M S."/>
            <person name="Albertsen M."/>
        </authorList>
    </citation>
    <scope>NUCLEOTIDE SEQUENCE</scope>
    <source>
        <strain evidence="5">Cfx-K</strain>
    </source>
</reference>
<dbReference type="GO" id="GO:0005829">
    <property type="term" value="C:cytosol"/>
    <property type="evidence" value="ECO:0007669"/>
    <property type="project" value="TreeGrafter"/>
</dbReference>
<sequence length="615" mass="67327">MNAPANLYYDHDQSAPPPGLDWLGDWLLTFTPQPVAGLPARRPGMAWQTAWSGASSALWRGDPAGGWRGLPLTRVATPAWAAWLAGELYGTPDPAAAVAAVLMGDAPAAALNGHFLLLAYHQPADEWHVWTNRHATVHAYLATANDRAVVGTFMPAVAAAAGRAELDWEALTAFFGFGFCAGDRTQWQGVRILRPATHYRLDGRGRLLSEECYWEWRHAPDATRSYQDTLAEFAALFGDVMGDLMAEGRLAVPISGGLDSRSTVATMRATDAGADRRWAYSYGYSDDSIETRIAGRVAAARGLPFDTFTIQPYLFRQLPGVVAAVEGFSDVTQCRQAAIVDVIAQRADYLIAAHLGDLYLDDMGLVGAAPGSLGEDELTGVALKKIRKGGSDWLLANLCAPRLGREEPEPLLRRLAADELARLSAIAEPDFRIKAFKVDQWCTRWTTVALRMFQAAAFPRLPFYDTRLADFFLTVPTEFVAGRRLQIDYLKRYAPDLAAIDWQQTGSSLFRAGRPDPLATARRAVNKGRRVLSGRAVIERNWEVQFLGPEGRRGLTAWLLRPGLRLHEFVAPQVIADLLAAFQAAPLVDKRGYTVSMLLTFSAWLELFGGGGGAR</sequence>
<comment type="pathway">
    <text evidence="1">Amino-acid biosynthesis; L-asparagine biosynthesis; L-asparagine from L-aspartate (L-Gln route): step 1/1.</text>
</comment>
<dbReference type="EC" id="6.3.5.4" evidence="2"/>
<dbReference type="AlphaFoldDB" id="A0A160T2K5"/>
<evidence type="ECO:0000313" key="6">
    <source>
        <dbReference type="Proteomes" id="UP000215027"/>
    </source>
</evidence>
<organism evidence="5 6">
    <name type="scientific">Candidatus Promineifilum breve</name>
    <dbReference type="NCBI Taxonomy" id="1806508"/>
    <lineage>
        <taxon>Bacteria</taxon>
        <taxon>Bacillati</taxon>
        <taxon>Chloroflexota</taxon>
        <taxon>Ardenticatenia</taxon>
        <taxon>Candidatus Promineifilales</taxon>
        <taxon>Candidatus Promineifilaceae</taxon>
        <taxon>Candidatus Promineifilum</taxon>
    </lineage>
</organism>
<evidence type="ECO:0000256" key="1">
    <source>
        <dbReference type="ARBA" id="ARBA00005187"/>
    </source>
</evidence>
<dbReference type="OrthoDB" id="9763290at2"/>
<evidence type="ECO:0000256" key="4">
    <source>
        <dbReference type="ARBA" id="ARBA00048741"/>
    </source>
</evidence>
<dbReference type="GO" id="GO:0006529">
    <property type="term" value="P:asparagine biosynthetic process"/>
    <property type="evidence" value="ECO:0007669"/>
    <property type="project" value="UniProtKB-KW"/>
</dbReference>